<dbReference type="AlphaFoldDB" id="A0A7K5IX49"/>
<dbReference type="GO" id="GO:0005579">
    <property type="term" value="C:membrane attack complex"/>
    <property type="evidence" value="ECO:0007669"/>
    <property type="project" value="UniProtKB-KW"/>
</dbReference>
<dbReference type="Gene3D" id="2.20.100.10">
    <property type="entry name" value="Thrombospondin type-1 (TSP1) repeat"/>
    <property type="match status" value="1"/>
</dbReference>
<comment type="caution">
    <text evidence="22">Lacks conserved residue(s) required for the propagation of feature annotation.</text>
</comment>
<gene>
    <name evidence="24" type="primary">C9</name>
    <name evidence="24" type="ORF">TOXRED_R10195</name>
</gene>
<evidence type="ECO:0000313" key="24">
    <source>
        <dbReference type="EMBL" id="NWS85793.1"/>
    </source>
</evidence>
<feature type="disulfide bond" evidence="22">
    <location>
        <begin position="81"/>
        <end position="96"/>
    </location>
</feature>
<comment type="subcellular location">
    <subcellularLocation>
        <location evidence="2">Secreted</location>
    </subcellularLocation>
    <subcellularLocation>
        <location evidence="1">Target cell membrane</location>
        <topology evidence="1">Multi-pass membrane protein</topology>
    </subcellularLocation>
</comment>
<evidence type="ECO:0000256" key="12">
    <source>
        <dbReference type="ARBA" id="ARBA00022859"/>
    </source>
</evidence>
<comment type="subunit">
    <text evidence="21">Homooligomer; about 20 C9 chains oligomerize to give rise to a huge beta-barrel that forms a 100 Angstrom diameter pore in target membranes. Component of the membrane attack complex (MAC), composed of complement C5b, C6, C7, C8A, C8B, C8G and multiple copies of the pore-forming subunit C9.</text>
</comment>
<keyword evidence="17" id="KW-0179">Complement alternate pathway</keyword>
<comment type="caution">
    <text evidence="24">The sequence shown here is derived from an EMBL/GenBank/DDBJ whole genome shotgun (WGS) entry which is preliminary data.</text>
</comment>
<keyword evidence="13" id="KW-0180">Complement pathway</keyword>
<dbReference type="SMART" id="SM00457">
    <property type="entry name" value="MACPF"/>
    <property type="match status" value="1"/>
</dbReference>
<name>A0A7K5IX49_TOXRE</name>
<evidence type="ECO:0000259" key="23">
    <source>
        <dbReference type="PROSITE" id="PS51412"/>
    </source>
</evidence>
<dbReference type="InterPro" id="IPR036383">
    <property type="entry name" value="TSP1_rpt_sf"/>
</dbReference>
<dbReference type="Pfam" id="PF00090">
    <property type="entry name" value="TSP_1"/>
    <property type="match status" value="1"/>
</dbReference>
<feature type="non-terminal residue" evidence="24">
    <location>
        <position position="1"/>
    </location>
</feature>
<evidence type="ECO:0000256" key="9">
    <source>
        <dbReference type="ARBA" id="ARBA00022588"/>
    </source>
</evidence>
<evidence type="ECO:0000256" key="10">
    <source>
        <dbReference type="ARBA" id="ARBA00022692"/>
    </source>
</evidence>
<dbReference type="GO" id="GO:0031640">
    <property type="term" value="P:killing of cells of another organism"/>
    <property type="evidence" value="ECO:0007669"/>
    <property type="project" value="UniProtKB-KW"/>
</dbReference>
<evidence type="ECO:0000256" key="18">
    <source>
        <dbReference type="ARBA" id="ARBA00023180"/>
    </source>
</evidence>
<dbReference type="InterPro" id="IPR001862">
    <property type="entry name" value="MAC_perforin"/>
</dbReference>
<evidence type="ECO:0000256" key="3">
    <source>
        <dbReference type="ARBA" id="ARBA00009214"/>
    </source>
</evidence>
<feature type="disulfide bond" evidence="22">
    <location>
        <begin position="69"/>
        <end position="87"/>
    </location>
</feature>
<evidence type="ECO:0000256" key="8">
    <source>
        <dbReference type="ARBA" id="ARBA00022537"/>
    </source>
</evidence>
<comment type="function">
    <text evidence="20">Pore-forming component of the membrane attack complex (MAC), a multiprotein complex activated by the complement cascade, which inserts into a target cell membrane and forms a pore, leading to target cell membrane rupture and cell lysis. The MAC is initiated by proteolytic cleavage of C5 into complement C5b in response to the classical, alternative, lectin and GZMK complement pathways. The complement pathways consist in a cascade of proteins that leads to phagocytosis and breakdown of pathogens and signaling that strengthens the adaptive immune system. Constitutes the pore-forming subunit of the MAC complex: during MAC assembly, C9 associates with the C5b8 intermediate complex, and polymerizes to complete the pore.</text>
</comment>
<dbReference type="Pfam" id="PF00057">
    <property type="entry name" value="Ldl_recept_a"/>
    <property type="match status" value="1"/>
</dbReference>
<keyword evidence="14" id="KW-0473">Membrane attack complex</keyword>
<dbReference type="PROSITE" id="PS50092">
    <property type="entry name" value="TSP1"/>
    <property type="match status" value="1"/>
</dbReference>
<comment type="similarity">
    <text evidence="3">Belongs to the complement C6/C7/C8/C9 family.</text>
</comment>
<dbReference type="PRINTS" id="PR00764">
    <property type="entry name" value="COMPLEMENTC9"/>
</dbReference>
<protein>
    <recommendedName>
        <fullName evidence="4">Complement component C9</fullName>
    </recommendedName>
</protein>
<dbReference type="InterPro" id="IPR020863">
    <property type="entry name" value="MACPF_CS"/>
</dbReference>
<evidence type="ECO:0000256" key="2">
    <source>
        <dbReference type="ARBA" id="ARBA00004613"/>
    </source>
</evidence>
<dbReference type="SMART" id="SM00209">
    <property type="entry name" value="TSP1"/>
    <property type="match status" value="1"/>
</dbReference>
<evidence type="ECO:0000256" key="15">
    <source>
        <dbReference type="ARBA" id="ARBA00023136"/>
    </source>
</evidence>
<sequence length="522" mass="59298">PIDCQLSSWSVWGPCDPCTNQRFRSRRIERFGQFGGKACLEALGDTQTCKTSEVCPEEPEPDCGTDFQCSSGRCIKRKLVCNVDNDCGDYSDEDDCESDPRSPCRNHDIDVSEVGRTAGHGINVLGMQPMASPFDNDFFNGLCERVRDGNTRTYYRKPWNVAVLTYDTKADKSFSSVYYHDRVKMLREVYIQKAKYFSADFSLKYTPTYGADINLLQGKFKYDYRKNYTIGSILQSDTERVRLILLKNQTFLHVKGQIQLGRFQIRSRDIRLTDSFLDDLKFLPAEYDKGEYFKFLEDYGTHYAVSGTVGGKYELVYVLDNYEMSRQGITVEDVKKCLGYHLDANIGYEIIEANFNAGGGKCENIHRKDKYVLPNAWTLNILIHTLFFSAAEMKDNAVIDDVLSLVEGGQIDFSVKIKEMLLRGSKVVDIDDYIQWAKSLVDAPVVIQQRPSPIHTLVPVKMRDAHLKKQNLERAIEDYITEYSVCKCEPCKNGGTLVLVDGVCTCLCSSYFKGIACQIPKS</sequence>
<keyword evidence="8" id="KW-1052">Target cell membrane</keyword>
<dbReference type="PANTHER" id="PTHR45742:SF3">
    <property type="entry name" value="COMPLEMENT COMPONENT C9"/>
    <property type="match status" value="1"/>
</dbReference>
<dbReference type="CDD" id="cd00112">
    <property type="entry name" value="LDLa"/>
    <property type="match status" value="1"/>
</dbReference>
<reference evidence="24 25" key="1">
    <citation type="submission" date="2019-09" db="EMBL/GenBank/DDBJ databases">
        <title>Bird 10,000 Genomes (B10K) Project - Family phase.</title>
        <authorList>
            <person name="Zhang G."/>
        </authorList>
    </citation>
    <scope>NUCLEOTIDE SEQUENCE [LARGE SCALE GENOMIC DNA]</scope>
    <source>
        <strain evidence="24">B10K-DU-002-15</strain>
        <tissue evidence="24">Muscle</tissue>
    </source>
</reference>
<dbReference type="InterPro" id="IPR002172">
    <property type="entry name" value="LDrepeatLR_classA_rpt"/>
</dbReference>
<keyword evidence="11" id="KW-0204">Cytolysis</keyword>
<dbReference type="Gene3D" id="2.10.25.10">
    <property type="entry name" value="Laminin"/>
    <property type="match status" value="1"/>
</dbReference>
<dbReference type="PROSITE" id="PS51412">
    <property type="entry name" value="MACPF_2"/>
    <property type="match status" value="1"/>
</dbReference>
<organism evidence="24 25">
    <name type="scientific">Toxostoma redivivum</name>
    <name type="common">California thrasher</name>
    <dbReference type="NCBI Taxonomy" id="99882"/>
    <lineage>
        <taxon>Eukaryota</taxon>
        <taxon>Metazoa</taxon>
        <taxon>Chordata</taxon>
        <taxon>Craniata</taxon>
        <taxon>Vertebrata</taxon>
        <taxon>Euteleostomi</taxon>
        <taxon>Archelosauria</taxon>
        <taxon>Archosauria</taxon>
        <taxon>Dinosauria</taxon>
        <taxon>Saurischia</taxon>
        <taxon>Theropoda</taxon>
        <taxon>Coelurosauria</taxon>
        <taxon>Aves</taxon>
        <taxon>Neognathae</taxon>
        <taxon>Neoaves</taxon>
        <taxon>Telluraves</taxon>
        <taxon>Australaves</taxon>
        <taxon>Passeriformes</taxon>
        <taxon>Mimidae</taxon>
        <taxon>Toxostoma</taxon>
    </lineage>
</organism>
<keyword evidence="15" id="KW-0472">Membrane</keyword>
<evidence type="ECO:0000256" key="4">
    <source>
        <dbReference type="ARBA" id="ARBA00018261"/>
    </source>
</evidence>
<dbReference type="PROSITE" id="PS00279">
    <property type="entry name" value="MACPF_1"/>
    <property type="match status" value="1"/>
</dbReference>
<dbReference type="EMBL" id="VXBI01007029">
    <property type="protein sequence ID" value="NWS85793.1"/>
    <property type="molecule type" value="Genomic_DNA"/>
</dbReference>
<keyword evidence="9" id="KW-0399">Innate immunity</keyword>
<keyword evidence="19" id="KW-1053">Target membrane</keyword>
<keyword evidence="16 22" id="KW-1015">Disulfide bond</keyword>
<dbReference type="Gene3D" id="4.10.400.10">
    <property type="entry name" value="Low-density Lipoprotein Receptor"/>
    <property type="match status" value="1"/>
</dbReference>
<dbReference type="SUPFAM" id="SSF57424">
    <property type="entry name" value="LDL receptor-like module"/>
    <property type="match status" value="1"/>
</dbReference>
<evidence type="ECO:0000256" key="6">
    <source>
        <dbReference type="ARBA" id="ARBA00022525"/>
    </source>
</evidence>
<feature type="non-terminal residue" evidence="24">
    <location>
        <position position="522"/>
    </location>
</feature>
<dbReference type="InterPro" id="IPR020864">
    <property type="entry name" value="MACPF"/>
</dbReference>
<dbReference type="GO" id="GO:0006957">
    <property type="term" value="P:complement activation, alternative pathway"/>
    <property type="evidence" value="ECO:0007669"/>
    <property type="project" value="UniProtKB-KW"/>
</dbReference>
<proteinExistence type="inferred from homology"/>
<dbReference type="GO" id="GO:0044218">
    <property type="term" value="C:other organism cell membrane"/>
    <property type="evidence" value="ECO:0007669"/>
    <property type="project" value="UniProtKB-KW"/>
</dbReference>
<dbReference type="SUPFAM" id="SSF82895">
    <property type="entry name" value="TSP-1 type 1 repeat"/>
    <property type="match status" value="1"/>
</dbReference>
<evidence type="ECO:0000256" key="5">
    <source>
        <dbReference type="ARBA" id="ARBA00022452"/>
    </source>
</evidence>
<dbReference type="InterPro" id="IPR036055">
    <property type="entry name" value="LDL_receptor-like_sf"/>
</dbReference>
<evidence type="ECO:0000256" key="22">
    <source>
        <dbReference type="PROSITE-ProRule" id="PRU00124"/>
    </source>
</evidence>
<evidence type="ECO:0000256" key="14">
    <source>
        <dbReference type="ARBA" id="ARBA00023058"/>
    </source>
</evidence>
<evidence type="ECO:0000256" key="21">
    <source>
        <dbReference type="ARBA" id="ARBA00093512"/>
    </source>
</evidence>
<keyword evidence="18" id="KW-0325">Glycoprotein</keyword>
<evidence type="ECO:0000256" key="17">
    <source>
        <dbReference type="ARBA" id="ARBA00023162"/>
    </source>
</evidence>
<evidence type="ECO:0000256" key="16">
    <source>
        <dbReference type="ARBA" id="ARBA00023157"/>
    </source>
</evidence>
<evidence type="ECO:0000256" key="7">
    <source>
        <dbReference type="ARBA" id="ARBA00022536"/>
    </source>
</evidence>
<dbReference type="FunFam" id="2.10.25.10:FF:000766">
    <property type="entry name" value="Complement component C9"/>
    <property type="match status" value="1"/>
</dbReference>
<evidence type="ECO:0000256" key="19">
    <source>
        <dbReference type="ARBA" id="ARBA00023298"/>
    </source>
</evidence>
<keyword evidence="10" id="KW-0812">Transmembrane</keyword>
<dbReference type="GO" id="GO:0005576">
    <property type="term" value="C:extracellular region"/>
    <property type="evidence" value="ECO:0007669"/>
    <property type="project" value="UniProtKB-SubCell"/>
</dbReference>
<dbReference type="Proteomes" id="UP000523146">
    <property type="component" value="Unassembled WGS sequence"/>
</dbReference>
<dbReference type="PANTHER" id="PTHR45742">
    <property type="entry name" value="COMPLEMENT COMPONENT C6"/>
    <property type="match status" value="1"/>
</dbReference>
<accession>A0A7K5IX49</accession>
<dbReference type="PROSITE" id="PS01209">
    <property type="entry name" value="LDLRA_1"/>
    <property type="match status" value="1"/>
</dbReference>
<keyword evidence="25" id="KW-1185">Reference proteome</keyword>
<feature type="domain" description="MACPF" evidence="23">
    <location>
        <begin position="100"/>
        <end position="487"/>
    </location>
</feature>
<keyword evidence="12" id="KW-0391">Immunity</keyword>
<keyword evidence="7" id="KW-0245">EGF-like domain</keyword>
<evidence type="ECO:0000256" key="1">
    <source>
        <dbReference type="ARBA" id="ARBA00004276"/>
    </source>
</evidence>
<evidence type="ECO:0000256" key="13">
    <source>
        <dbReference type="ARBA" id="ARBA00022875"/>
    </source>
</evidence>
<dbReference type="PROSITE" id="PS50068">
    <property type="entry name" value="LDLRA_2"/>
    <property type="match status" value="1"/>
</dbReference>
<dbReference type="InterPro" id="IPR000884">
    <property type="entry name" value="TSP1_rpt"/>
</dbReference>
<keyword evidence="5" id="KW-1134">Transmembrane beta strand</keyword>
<dbReference type="Pfam" id="PF01823">
    <property type="entry name" value="MACPF"/>
    <property type="match status" value="1"/>
</dbReference>
<dbReference type="SMART" id="SM00192">
    <property type="entry name" value="LDLa"/>
    <property type="match status" value="1"/>
</dbReference>
<keyword evidence="6" id="KW-0964">Secreted</keyword>
<evidence type="ECO:0000313" key="25">
    <source>
        <dbReference type="Proteomes" id="UP000523146"/>
    </source>
</evidence>
<evidence type="ECO:0000256" key="11">
    <source>
        <dbReference type="ARBA" id="ARBA00022852"/>
    </source>
</evidence>
<dbReference type="GO" id="GO:0006958">
    <property type="term" value="P:complement activation, classical pathway"/>
    <property type="evidence" value="ECO:0007669"/>
    <property type="project" value="UniProtKB-KW"/>
</dbReference>
<dbReference type="InterPro" id="IPR023415">
    <property type="entry name" value="LDLR_class-A_CS"/>
</dbReference>
<evidence type="ECO:0000256" key="20">
    <source>
        <dbReference type="ARBA" id="ARBA00093294"/>
    </source>
</evidence>